<accession>A0ABU7TQ13</accession>
<feature type="region of interest" description="Disordered" evidence="1">
    <location>
        <begin position="1"/>
        <end position="79"/>
    </location>
</feature>
<sequence length="79" mass="8579">MKTRLAGAGLAASPASVAPAAAQRIDAGPDGPGVDLRAQRARDFRRAEYRRDRADEGARLDRRQRFDDGRPAGRRGDGY</sequence>
<dbReference type="Proteomes" id="UP001355206">
    <property type="component" value="Unassembled WGS sequence"/>
</dbReference>
<protein>
    <submittedName>
        <fullName evidence="2">Uncharacterized protein</fullName>
    </submittedName>
</protein>
<name>A0ABU7TQ13_9HYPH</name>
<organism evidence="2 3">
    <name type="scientific">Methylobacterium oryzae</name>
    <dbReference type="NCBI Taxonomy" id="334852"/>
    <lineage>
        <taxon>Bacteria</taxon>
        <taxon>Pseudomonadati</taxon>
        <taxon>Pseudomonadota</taxon>
        <taxon>Alphaproteobacteria</taxon>
        <taxon>Hyphomicrobiales</taxon>
        <taxon>Methylobacteriaceae</taxon>
        <taxon>Methylobacterium</taxon>
    </lineage>
</organism>
<gene>
    <name evidence="2" type="ORF">MOTC310_15975</name>
</gene>
<keyword evidence="3" id="KW-1185">Reference proteome</keyword>
<evidence type="ECO:0000313" key="2">
    <source>
        <dbReference type="EMBL" id="MEE7491888.1"/>
    </source>
</evidence>
<comment type="caution">
    <text evidence="2">The sequence shown here is derived from an EMBL/GenBank/DDBJ whole genome shotgun (WGS) entry which is preliminary data.</text>
</comment>
<evidence type="ECO:0000313" key="3">
    <source>
        <dbReference type="Proteomes" id="UP001355206"/>
    </source>
</evidence>
<evidence type="ECO:0000256" key="1">
    <source>
        <dbReference type="SAM" id="MobiDB-lite"/>
    </source>
</evidence>
<dbReference type="EMBL" id="MLCA01000007">
    <property type="protein sequence ID" value="MEE7491888.1"/>
    <property type="molecule type" value="Genomic_DNA"/>
</dbReference>
<proteinExistence type="predicted"/>
<feature type="compositionally biased region" description="Basic and acidic residues" evidence="1">
    <location>
        <begin position="37"/>
        <end position="79"/>
    </location>
</feature>
<feature type="compositionally biased region" description="Low complexity" evidence="1">
    <location>
        <begin position="1"/>
        <end position="22"/>
    </location>
</feature>
<reference evidence="2 3" key="1">
    <citation type="journal article" date="2012" name="Genet. Mol. Biol.">
        <title>Analysis of 16S rRNA and mxaF genes revealing insights into Methylobacterium niche-specific plant association.</title>
        <authorList>
            <person name="Dourado M.N."/>
            <person name="Andreote F.D."/>
            <person name="Dini-Andreote F."/>
            <person name="Conti R."/>
            <person name="Araujo J.M."/>
            <person name="Araujo W.L."/>
        </authorList>
    </citation>
    <scope>NUCLEOTIDE SEQUENCE [LARGE SCALE GENOMIC DNA]</scope>
    <source>
        <strain evidence="2 3">TC3-10</strain>
    </source>
</reference>